<dbReference type="STRING" id="109280.ENSHCOP00000011970"/>
<evidence type="ECO:0000256" key="1">
    <source>
        <dbReference type="ARBA" id="ARBA00004370"/>
    </source>
</evidence>
<dbReference type="SUPFAM" id="SSF103575">
    <property type="entry name" value="Plexin repeat"/>
    <property type="match status" value="1"/>
</dbReference>
<dbReference type="SMART" id="SM00423">
    <property type="entry name" value="PSI"/>
    <property type="match status" value="1"/>
</dbReference>
<dbReference type="InterPro" id="IPR013151">
    <property type="entry name" value="Immunoglobulin_dom"/>
</dbReference>
<dbReference type="InterPro" id="IPR013783">
    <property type="entry name" value="Ig-like_fold"/>
</dbReference>
<feature type="domain" description="Sema" evidence="11">
    <location>
        <begin position="1"/>
        <end position="352"/>
    </location>
</feature>
<dbReference type="PROSITE" id="PS51004">
    <property type="entry name" value="SEMA"/>
    <property type="match status" value="1"/>
</dbReference>
<keyword evidence="9" id="KW-0732">Signal</keyword>
<dbReference type="PANTHER" id="PTHR11036:SF135">
    <property type="entry name" value="SEMAPHORIN 4D ISOFORM X1-RELATED"/>
    <property type="match status" value="1"/>
</dbReference>
<dbReference type="SMART" id="SM00630">
    <property type="entry name" value="Sema"/>
    <property type="match status" value="1"/>
</dbReference>
<name>A0A3Q3DH13_HIPCM</name>
<dbReference type="GO" id="GO:0071526">
    <property type="term" value="P:semaphorin-plexin signaling pathway"/>
    <property type="evidence" value="ECO:0007669"/>
    <property type="project" value="TreeGrafter"/>
</dbReference>
<keyword evidence="4" id="KW-1015">Disulfide bond</keyword>
<feature type="transmembrane region" description="Helical" evidence="8">
    <location>
        <begin position="515"/>
        <end position="537"/>
    </location>
</feature>
<evidence type="ECO:0000256" key="6">
    <source>
        <dbReference type="ARBA" id="ARBA00023319"/>
    </source>
</evidence>
<dbReference type="Pfam" id="PF00047">
    <property type="entry name" value="ig"/>
    <property type="match status" value="1"/>
</dbReference>
<organism evidence="12 13">
    <name type="scientific">Hippocampus comes</name>
    <name type="common">Tiger tail seahorse</name>
    <dbReference type="NCBI Taxonomy" id="109280"/>
    <lineage>
        <taxon>Eukaryota</taxon>
        <taxon>Metazoa</taxon>
        <taxon>Chordata</taxon>
        <taxon>Craniata</taxon>
        <taxon>Vertebrata</taxon>
        <taxon>Euteleostomi</taxon>
        <taxon>Actinopterygii</taxon>
        <taxon>Neopterygii</taxon>
        <taxon>Teleostei</taxon>
        <taxon>Neoteleostei</taxon>
        <taxon>Acanthomorphata</taxon>
        <taxon>Syngnathiaria</taxon>
        <taxon>Syngnathiformes</taxon>
        <taxon>Syngnathoidei</taxon>
        <taxon>Syngnathidae</taxon>
        <taxon>Hippocampus</taxon>
    </lineage>
</organism>
<feature type="chain" id="PRO_5018709935" description="Sema domain-containing protein" evidence="9">
    <location>
        <begin position="29"/>
        <end position="621"/>
    </location>
</feature>
<dbReference type="GO" id="GO:0043931">
    <property type="term" value="P:ossification involved in bone maturation"/>
    <property type="evidence" value="ECO:0007669"/>
    <property type="project" value="TreeGrafter"/>
</dbReference>
<dbReference type="GO" id="GO:0005886">
    <property type="term" value="C:plasma membrane"/>
    <property type="evidence" value="ECO:0007669"/>
    <property type="project" value="TreeGrafter"/>
</dbReference>
<dbReference type="GO" id="GO:0005615">
    <property type="term" value="C:extracellular space"/>
    <property type="evidence" value="ECO:0007669"/>
    <property type="project" value="TreeGrafter"/>
</dbReference>
<dbReference type="InterPro" id="IPR015943">
    <property type="entry name" value="WD40/YVTN_repeat-like_dom_sf"/>
</dbReference>
<dbReference type="Gene3D" id="2.130.10.10">
    <property type="entry name" value="YVTN repeat-like/Quinoprotein amine dehydrogenase"/>
    <property type="match status" value="3"/>
</dbReference>
<evidence type="ECO:0000259" key="10">
    <source>
        <dbReference type="PROSITE" id="PS50835"/>
    </source>
</evidence>
<dbReference type="GO" id="GO:0001755">
    <property type="term" value="P:neural crest cell migration"/>
    <property type="evidence" value="ECO:0007669"/>
    <property type="project" value="TreeGrafter"/>
</dbReference>
<dbReference type="SUPFAM" id="SSF48726">
    <property type="entry name" value="Immunoglobulin"/>
    <property type="match status" value="1"/>
</dbReference>
<dbReference type="GeneTree" id="ENSGT00940000165728"/>
<dbReference type="InterPro" id="IPR001627">
    <property type="entry name" value="Semap_dom"/>
</dbReference>
<feature type="signal peptide" evidence="9">
    <location>
        <begin position="1"/>
        <end position="28"/>
    </location>
</feature>
<dbReference type="GO" id="GO:0000122">
    <property type="term" value="P:negative regulation of transcription by RNA polymerase II"/>
    <property type="evidence" value="ECO:0007669"/>
    <property type="project" value="TreeGrafter"/>
</dbReference>
<sequence>MLPVLMLRIVCGLMCTFLLLMRTPCAVCLDLNTFSKDGIYDYNTMLIMEHLGVLVVAARDAIFALEINNISVKMAEVSGKFSLNCHNYIRTLHNVHSTTMFVCGSNAFDPLDEYSISANDAKIYLVFSETEHHGMVRVSRVSRVRQADWGSSASPFWTSFQKATLDCSLPDENWTPVVQSAFLLMHENWKESLFYAVFTSPKTLDSTGPKSQKGFHNGLRLPLAILPKKDALRIFLFRGKDNQGGTDYWHYDQVSGPVRPMLTNGPLLIKEGALLSQIVVESVTALDGQRHDVMFIGTENGFIQKAVNHNGETFIIEEIQVYPTERIRTLHLLSVKGQLFVGSRVGVVQMPVSNCSRHVTCPDCILARDPYCAWNLSAKVCFPIRGLSSSPTASTAIQSLKEFFRCPKPEPCMRQAIDFYGGINMQLTCQATSNLAEVMWQFANETLNSTSKYSIHSQGLIILNTSELDAGLYTCNSSELINGTLYCRRVAAYRVQVDCCGSLNSVLDCFLGPTFLVPLVLLFMLCLTLVTFIIWTWRRRRYMVQQTDNTELIATRIYFSRFQPAQRNIKQNNDQRGETEREAWRGTSTYERLFIRNFQVTKRLNRKKLSIVPKEISRQER</sequence>
<dbReference type="Gene3D" id="3.30.1680.10">
    <property type="entry name" value="ligand-binding face of the semaphorins, domain 2"/>
    <property type="match status" value="1"/>
</dbReference>
<evidence type="ECO:0000313" key="12">
    <source>
        <dbReference type="Ensembl" id="ENSHCOP00000011970.1"/>
    </source>
</evidence>
<dbReference type="Pfam" id="PF01403">
    <property type="entry name" value="Sema"/>
    <property type="match status" value="1"/>
</dbReference>
<dbReference type="InterPro" id="IPR016201">
    <property type="entry name" value="PSI"/>
</dbReference>
<dbReference type="GO" id="GO:0045499">
    <property type="term" value="F:chemorepellent activity"/>
    <property type="evidence" value="ECO:0007669"/>
    <property type="project" value="TreeGrafter"/>
</dbReference>
<comment type="similarity">
    <text evidence="2">Belongs to the semaphorin family.</text>
</comment>
<dbReference type="Proteomes" id="UP000264820">
    <property type="component" value="Unplaced"/>
</dbReference>
<keyword evidence="5" id="KW-0325">Glycoprotein</keyword>
<dbReference type="InterPro" id="IPR036179">
    <property type="entry name" value="Ig-like_dom_sf"/>
</dbReference>
<proteinExistence type="inferred from homology"/>
<dbReference type="SUPFAM" id="SSF101912">
    <property type="entry name" value="Sema domain"/>
    <property type="match status" value="1"/>
</dbReference>
<keyword evidence="13" id="KW-1185">Reference proteome</keyword>
<protein>
    <recommendedName>
        <fullName evidence="14">Sema domain-containing protein</fullName>
    </recommendedName>
</protein>
<evidence type="ECO:0000256" key="9">
    <source>
        <dbReference type="SAM" id="SignalP"/>
    </source>
</evidence>
<evidence type="ECO:0000313" key="13">
    <source>
        <dbReference type="Proteomes" id="UP000264820"/>
    </source>
</evidence>
<dbReference type="InterPro" id="IPR027231">
    <property type="entry name" value="Semaphorin"/>
</dbReference>
<dbReference type="PANTHER" id="PTHR11036">
    <property type="entry name" value="SEMAPHORIN"/>
    <property type="match status" value="1"/>
</dbReference>
<dbReference type="InterPro" id="IPR036352">
    <property type="entry name" value="Semap_dom_sf"/>
</dbReference>
<accession>A0A3Q3DH13</accession>
<dbReference type="Pfam" id="PF01437">
    <property type="entry name" value="PSI"/>
    <property type="match status" value="1"/>
</dbReference>
<evidence type="ECO:0000256" key="4">
    <source>
        <dbReference type="ARBA" id="ARBA00023157"/>
    </source>
</evidence>
<keyword evidence="8" id="KW-0812">Transmembrane</keyword>
<evidence type="ECO:0008006" key="14">
    <source>
        <dbReference type="Google" id="ProtNLM"/>
    </source>
</evidence>
<dbReference type="Ensembl" id="ENSHCOT00000026759.1">
    <property type="protein sequence ID" value="ENSHCOP00000011970.1"/>
    <property type="gene ID" value="ENSHCOG00000014987.1"/>
</dbReference>
<keyword evidence="3 8" id="KW-0472">Membrane</keyword>
<evidence type="ECO:0000259" key="11">
    <source>
        <dbReference type="PROSITE" id="PS51004"/>
    </source>
</evidence>
<dbReference type="GO" id="GO:0030215">
    <property type="term" value="F:semaphorin receptor binding"/>
    <property type="evidence" value="ECO:0007669"/>
    <property type="project" value="InterPro"/>
</dbReference>
<dbReference type="Gene3D" id="2.60.40.10">
    <property type="entry name" value="Immunoglobulins"/>
    <property type="match status" value="1"/>
</dbReference>
<evidence type="ECO:0000256" key="2">
    <source>
        <dbReference type="ARBA" id="ARBA00009492"/>
    </source>
</evidence>
<dbReference type="AlphaFoldDB" id="A0A3Q3DH13"/>
<evidence type="ECO:0000256" key="3">
    <source>
        <dbReference type="ARBA" id="ARBA00023136"/>
    </source>
</evidence>
<dbReference type="GO" id="GO:0007411">
    <property type="term" value="P:axon guidance"/>
    <property type="evidence" value="ECO:0007669"/>
    <property type="project" value="TreeGrafter"/>
</dbReference>
<dbReference type="PROSITE" id="PS50835">
    <property type="entry name" value="IG_LIKE"/>
    <property type="match status" value="1"/>
</dbReference>
<feature type="domain" description="Ig-like" evidence="10">
    <location>
        <begin position="407"/>
        <end position="491"/>
    </location>
</feature>
<comment type="caution">
    <text evidence="7">Lacks conserved residue(s) required for the propagation of feature annotation.</text>
</comment>
<evidence type="ECO:0000256" key="8">
    <source>
        <dbReference type="SAM" id="Phobius"/>
    </source>
</evidence>
<dbReference type="GO" id="GO:0030335">
    <property type="term" value="P:positive regulation of cell migration"/>
    <property type="evidence" value="ECO:0007669"/>
    <property type="project" value="TreeGrafter"/>
</dbReference>
<evidence type="ECO:0000256" key="7">
    <source>
        <dbReference type="PROSITE-ProRule" id="PRU00352"/>
    </source>
</evidence>
<keyword evidence="6" id="KW-0393">Immunoglobulin domain</keyword>
<reference evidence="12" key="1">
    <citation type="submission" date="2025-08" db="UniProtKB">
        <authorList>
            <consortium name="Ensembl"/>
        </authorList>
    </citation>
    <scope>IDENTIFICATION</scope>
</reference>
<dbReference type="InterPro" id="IPR002165">
    <property type="entry name" value="Plexin_repeat"/>
</dbReference>
<dbReference type="InterPro" id="IPR007110">
    <property type="entry name" value="Ig-like_dom"/>
</dbReference>
<comment type="subcellular location">
    <subcellularLocation>
        <location evidence="1">Membrane</location>
    </subcellularLocation>
</comment>
<keyword evidence="8" id="KW-1133">Transmembrane helix</keyword>
<evidence type="ECO:0000256" key="5">
    <source>
        <dbReference type="ARBA" id="ARBA00023180"/>
    </source>
</evidence>
<reference evidence="12" key="2">
    <citation type="submission" date="2025-09" db="UniProtKB">
        <authorList>
            <consortium name="Ensembl"/>
        </authorList>
    </citation>
    <scope>IDENTIFICATION</scope>
</reference>